<evidence type="ECO:0008006" key="3">
    <source>
        <dbReference type="Google" id="ProtNLM"/>
    </source>
</evidence>
<name>A0A5V0BBW8_SALEN</name>
<feature type="chain" id="PRO_5026191015" description="Lipocalin-like domain-containing protein" evidence="1">
    <location>
        <begin position="17"/>
        <end position="147"/>
    </location>
</feature>
<feature type="signal peptide" evidence="1">
    <location>
        <begin position="1"/>
        <end position="16"/>
    </location>
</feature>
<protein>
    <recommendedName>
        <fullName evidence="3">Lipocalin-like domain-containing protein</fullName>
    </recommendedName>
</protein>
<sequence>MKRILLLLVLAGTCQAAELHRIADLNEQKTPANAVVSTKGNWNNLEIQLNGVQDPNDVNSAMNGTCNIEMDKSTYTHTVIKADSGYNIHEYTFNGVPNPESNEACVVKVDILDKKQQEAKVTVSKGYGCQSYCGMQGVVHVLDGYYR</sequence>
<evidence type="ECO:0000313" key="2">
    <source>
        <dbReference type="EMBL" id="EBS5459250.1"/>
    </source>
</evidence>
<proteinExistence type="predicted"/>
<accession>A0A5V0BBW8</accession>
<comment type="caution">
    <text evidence="2">The sequence shown here is derived from an EMBL/GenBank/DDBJ whole genome shotgun (WGS) entry which is preliminary data.</text>
</comment>
<evidence type="ECO:0000256" key="1">
    <source>
        <dbReference type="SAM" id="SignalP"/>
    </source>
</evidence>
<dbReference type="AlphaFoldDB" id="A0A5V0BBW8"/>
<gene>
    <name evidence="2" type="ORF">DUU06_16435</name>
</gene>
<organism evidence="2">
    <name type="scientific">Salmonella enteritidis</name>
    <dbReference type="NCBI Taxonomy" id="149539"/>
    <lineage>
        <taxon>Bacteria</taxon>
        <taxon>Pseudomonadati</taxon>
        <taxon>Pseudomonadota</taxon>
        <taxon>Gammaproteobacteria</taxon>
        <taxon>Enterobacterales</taxon>
        <taxon>Enterobacteriaceae</taxon>
        <taxon>Salmonella</taxon>
    </lineage>
</organism>
<reference evidence="2" key="1">
    <citation type="submission" date="2018-07" db="EMBL/GenBank/DDBJ databases">
        <authorList>
            <person name="Ashton P.M."/>
            <person name="Dallman T."/>
            <person name="Nair S."/>
            <person name="De Pinna E."/>
            <person name="Peters T."/>
            <person name="Grant K."/>
        </authorList>
    </citation>
    <scope>NUCLEOTIDE SEQUENCE</scope>
    <source>
        <strain evidence="2">245081</strain>
    </source>
</reference>
<keyword evidence="1" id="KW-0732">Signal</keyword>
<dbReference type="EMBL" id="AAGVVM010000032">
    <property type="protein sequence ID" value="EBS5459250.1"/>
    <property type="molecule type" value="Genomic_DNA"/>
</dbReference>